<dbReference type="SUPFAM" id="SSF53448">
    <property type="entry name" value="Nucleotide-diphospho-sugar transferases"/>
    <property type="match status" value="1"/>
</dbReference>
<keyword evidence="5" id="KW-1185">Reference proteome</keyword>
<evidence type="ECO:0000313" key="4">
    <source>
        <dbReference type="EMBL" id="MDO4841456.1"/>
    </source>
</evidence>
<dbReference type="PANTHER" id="PTHR22916:SF51">
    <property type="entry name" value="GLYCOSYLTRANSFERASE EPSH-RELATED"/>
    <property type="match status" value="1"/>
</dbReference>
<gene>
    <name evidence="4" type="ORF">Q3982_02120</name>
</gene>
<dbReference type="InterPro" id="IPR001173">
    <property type="entry name" value="Glyco_trans_2-like"/>
</dbReference>
<evidence type="ECO:0000259" key="3">
    <source>
        <dbReference type="Pfam" id="PF00535"/>
    </source>
</evidence>
<dbReference type="Pfam" id="PF00535">
    <property type="entry name" value="Glycos_transf_2"/>
    <property type="match status" value="1"/>
</dbReference>
<evidence type="ECO:0000313" key="5">
    <source>
        <dbReference type="Proteomes" id="UP001168575"/>
    </source>
</evidence>
<dbReference type="EMBL" id="JAUMVS010000019">
    <property type="protein sequence ID" value="MDO4841456.1"/>
    <property type="molecule type" value="Genomic_DNA"/>
</dbReference>
<comment type="caution">
    <text evidence="4">The sequence shown here is derived from an EMBL/GenBank/DDBJ whole genome shotgun (WGS) entry which is preliminary data.</text>
</comment>
<dbReference type="EC" id="2.4.-.-" evidence="4"/>
<dbReference type="InterPro" id="IPR029044">
    <property type="entry name" value="Nucleotide-diphossugar_trans"/>
</dbReference>
<dbReference type="PANTHER" id="PTHR22916">
    <property type="entry name" value="GLYCOSYLTRANSFERASE"/>
    <property type="match status" value="1"/>
</dbReference>
<accession>A0AA43RIG4</accession>
<dbReference type="Gene3D" id="3.90.550.10">
    <property type="entry name" value="Spore Coat Polysaccharide Biosynthesis Protein SpsA, Chain A"/>
    <property type="match status" value="1"/>
</dbReference>
<organism evidence="4 5">
    <name type="scientific">Phoenicibacter congonensis</name>
    <dbReference type="NCBI Taxonomy" id="1944646"/>
    <lineage>
        <taxon>Bacteria</taxon>
        <taxon>Bacillati</taxon>
        <taxon>Actinomycetota</taxon>
        <taxon>Coriobacteriia</taxon>
        <taxon>Eggerthellales</taxon>
        <taxon>Eggerthellaceae</taxon>
        <taxon>Phoenicibacter</taxon>
    </lineage>
</organism>
<feature type="domain" description="Glycosyltransferase 2-like" evidence="3">
    <location>
        <begin position="6"/>
        <end position="116"/>
    </location>
</feature>
<sequence>MAPKVSVVVPVYNVEKYLKPCLDSLKNQTLKDIEVLIINDGSTDDSLEIAKTYEEADFRFKVISKPNAGYGNSMNIGFNKASGEYVGIVESDDIASVNMFEHLYSLAKKTDADVVRSNYWTMKGGELTNIINVTDLANAPYWKAFDPSNYTDILRGSPAIWTGLYRKSFIDENNISFLETPGASYQDTGFMLKALTLADRVALTRRALLHYRIDNENSSVKSGAKVFCVSDEYESFEKLLAEHPEKAEAFAKIVPAK</sequence>
<reference evidence="4" key="1">
    <citation type="submission" date="2023-07" db="EMBL/GenBank/DDBJ databases">
        <title>Between Cages and Wild: Unraveling the Impact of Captivity on Animal Microbiomes and Antimicrobial Resistance.</title>
        <authorList>
            <person name="Schmartz G.P."/>
            <person name="Rehner J."/>
            <person name="Schuff M.J."/>
            <person name="Becker S.L."/>
            <person name="Kravczyk M."/>
            <person name="Gurevich A."/>
            <person name="Francke R."/>
            <person name="Mueller R."/>
            <person name="Keller V."/>
            <person name="Keller A."/>
        </authorList>
    </citation>
    <scope>NUCLEOTIDE SEQUENCE</scope>
    <source>
        <strain evidence="4">S12M_St_49</strain>
    </source>
</reference>
<name>A0AA43RIG4_9ACTN</name>
<proteinExistence type="predicted"/>
<dbReference type="CDD" id="cd00761">
    <property type="entry name" value="Glyco_tranf_GTA_type"/>
    <property type="match status" value="1"/>
</dbReference>
<dbReference type="GO" id="GO:0016757">
    <property type="term" value="F:glycosyltransferase activity"/>
    <property type="evidence" value="ECO:0007669"/>
    <property type="project" value="UniProtKB-KW"/>
</dbReference>
<keyword evidence="1 4" id="KW-0328">Glycosyltransferase</keyword>
<feature type="non-terminal residue" evidence="4">
    <location>
        <position position="257"/>
    </location>
</feature>
<evidence type="ECO:0000256" key="1">
    <source>
        <dbReference type="ARBA" id="ARBA00022676"/>
    </source>
</evidence>
<keyword evidence="2 4" id="KW-0808">Transferase</keyword>
<dbReference type="AlphaFoldDB" id="A0AA43RIG4"/>
<evidence type="ECO:0000256" key="2">
    <source>
        <dbReference type="ARBA" id="ARBA00022679"/>
    </source>
</evidence>
<protein>
    <submittedName>
        <fullName evidence="4">Glycosyltransferase</fullName>
        <ecNumber evidence="4">2.4.-.-</ecNumber>
    </submittedName>
</protein>
<dbReference type="Proteomes" id="UP001168575">
    <property type="component" value="Unassembled WGS sequence"/>
</dbReference>